<dbReference type="RefSeq" id="WP_144071776.1">
    <property type="nucleotide sequence ID" value="NZ_VJZR01000011.1"/>
</dbReference>
<dbReference type="Pfam" id="PF02801">
    <property type="entry name" value="Ketoacyl-synt_C"/>
    <property type="match status" value="1"/>
</dbReference>
<comment type="similarity">
    <text evidence="2 13">Belongs to the thiolase-like superfamily. Beta-ketoacyl-ACP synthases family.</text>
</comment>
<evidence type="ECO:0000256" key="10">
    <source>
        <dbReference type="ARBA" id="ARBA00042143"/>
    </source>
</evidence>
<dbReference type="GO" id="GO:0006633">
    <property type="term" value="P:fatty acid biosynthetic process"/>
    <property type="evidence" value="ECO:0007669"/>
    <property type="project" value="TreeGrafter"/>
</dbReference>
<comment type="catalytic activity">
    <reaction evidence="12">
        <text>a fatty acyl-[ACP] + malonyl-[ACP] + H(+) = a 3-oxoacyl-[ACP] + holo-[ACP] + CO2</text>
        <dbReference type="Rhea" id="RHEA:22836"/>
        <dbReference type="Rhea" id="RHEA-COMP:9623"/>
        <dbReference type="Rhea" id="RHEA-COMP:9685"/>
        <dbReference type="Rhea" id="RHEA-COMP:9916"/>
        <dbReference type="Rhea" id="RHEA-COMP:14125"/>
        <dbReference type="ChEBI" id="CHEBI:15378"/>
        <dbReference type="ChEBI" id="CHEBI:16526"/>
        <dbReference type="ChEBI" id="CHEBI:64479"/>
        <dbReference type="ChEBI" id="CHEBI:78449"/>
        <dbReference type="ChEBI" id="CHEBI:78776"/>
        <dbReference type="ChEBI" id="CHEBI:138651"/>
        <dbReference type="EC" id="2.3.1.41"/>
    </reaction>
    <physiologicalReaction direction="left-to-right" evidence="12">
        <dbReference type="Rhea" id="RHEA:22837"/>
    </physiologicalReaction>
</comment>
<dbReference type="Gene3D" id="3.40.47.10">
    <property type="match status" value="2"/>
</dbReference>
<evidence type="ECO:0000256" key="9">
    <source>
        <dbReference type="ARBA" id="ARBA00041620"/>
    </source>
</evidence>
<keyword evidence="6 13" id="KW-0808">Transferase</keyword>
<dbReference type="SUPFAM" id="SSF53901">
    <property type="entry name" value="Thiolase-like"/>
    <property type="match status" value="2"/>
</dbReference>
<name>A0A553C8A2_9FLAO</name>
<dbReference type="InterPro" id="IPR020841">
    <property type="entry name" value="PKS_Beta-ketoAc_synthase_dom"/>
</dbReference>
<organism evidence="15 16">
    <name type="scientific">Flavobacterium franklandianum</name>
    <dbReference type="NCBI Taxonomy" id="2594430"/>
    <lineage>
        <taxon>Bacteria</taxon>
        <taxon>Pseudomonadati</taxon>
        <taxon>Bacteroidota</taxon>
        <taxon>Flavobacteriia</taxon>
        <taxon>Flavobacteriales</taxon>
        <taxon>Flavobacteriaceae</taxon>
        <taxon>Flavobacterium</taxon>
    </lineage>
</organism>
<gene>
    <name evidence="15" type="ORF">FNW17_12245</name>
</gene>
<dbReference type="InterPro" id="IPR014031">
    <property type="entry name" value="Ketoacyl_synth_C"/>
</dbReference>
<dbReference type="PANTHER" id="PTHR11712">
    <property type="entry name" value="POLYKETIDE SYNTHASE-RELATED"/>
    <property type="match status" value="1"/>
</dbReference>
<dbReference type="PROSITE" id="PS52004">
    <property type="entry name" value="KS3_2"/>
    <property type="match status" value="1"/>
</dbReference>
<comment type="subcellular location">
    <subcellularLocation>
        <location evidence="1">Cytoplasm</location>
    </subcellularLocation>
</comment>
<dbReference type="AlphaFoldDB" id="A0A553C8A2"/>
<dbReference type="EMBL" id="VJZR01000011">
    <property type="protein sequence ID" value="TRX16726.1"/>
    <property type="molecule type" value="Genomic_DNA"/>
</dbReference>
<dbReference type="InterPro" id="IPR000794">
    <property type="entry name" value="Beta-ketoacyl_synthase"/>
</dbReference>
<evidence type="ECO:0000313" key="16">
    <source>
        <dbReference type="Proteomes" id="UP000318585"/>
    </source>
</evidence>
<dbReference type="SMART" id="SM00825">
    <property type="entry name" value="PKS_KS"/>
    <property type="match status" value="1"/>
</dbReference>
<evidence type="ECO:0000313" key="15">
    <source>
        <dbReference type="EMBL" id="TRX16726.1"/>
    </source>
</evidence>
<evidence type="ECO:0000256" key="4">
    <source>
        <dbReference type="ARBA" id="ARBA00013191"/>
    </source>
</evidence>
<dbReference type="OrthoDB" id="9808669at2"/>
<sequence>MNKRVVITGLGIVAPNGVGLETFTNAIKNGISGIKHDPELARLQFSCHIAGKPEVSTELSLNYFTELELRNFNSSGILYGVIAGIDAWKDADLSMEINDEPDWESGTIFGTGTSGIDKFRESIYKIDDFQTRRLGSTAVAQTMNSGVSAYLGGKLGLGNQVTTNSSACTTGTESILMAFERIKSGQAKRILAGSTSDSGPYIWGGFDAMKVCTFKNNEIPEQGSRPMSATASGFVPGSGAGAMVMEDLETALTRGAKIYAEVLGGNLNSGGQRGLGTMTAPNPVAVQKCIKDALKNAGIHPKEIDAINGHLTATSKDSLEIQNWSEALDRRGVNFPYINSLKSMVGHCLTGAGSVESVASVLQLHHGFIFPNTNCEDLHPEITALIDVSRIPQKLIEKELTIIAKASFGFGDVNGCVIFKKYNPNPSPSHPSNSELE</sequence>
<dbReference type="EC" id="2.3.1.41" evidence="4"/>
<evidence type="ECO:0000256" key="7">
    <source>
        <dbReference type="ARBA" id="ARBA00023315"/>
    </source>
</evidence>
<dbReference type="InterPro" id="IPR014030">
    <property type="entry name" value="Ketoacyl_synth_N"/>
</dbReference>
<comment type="catalytic activity">
    <reaction evidence="11">
        <text>(3Z)-decenoyl-[ACP] + malonyl-[ACP] + H(+) = 3-oxo-(5Z)-dodecenoyl-[ACP] + holo-[ACP] + CO2</text>
        <dbReference type="Rhea" id="RHEA:54940"/>
        <dbReference type="Rhea" id="RHEA-COMP:9623"/>
        <dbReference type="Rhea" id="RHEA-COMP:9685"/>
        <dbReference type="Rhea" id="RHEA-COMP:9927"/>
        <dbReference type="Rhea" id="RHEA-COMP:14042"/>
        <dbReference type="ChEBI" id="CHEBI:15378"/>
        <dbReference type="ChEBI" id="CHEBI:16526"/>
        <dbReference type="ChEBI" id="CHEBI:64479"/>
        <dbReference type="ChEBI" id="CHEBI:78449"/>
        <dbReference type="ChEBI" id="CHEBI:78798"/>
        <dbReference type="ChEBI" id="CHEBI:138410"/>
    </reaction>
    <physiologicalReaction direction="left-to-right" evidence="11">
        <dbReference type="Rhea" id="RHEA:54941"/>
    </physiologicalReaction>
</comment>
<protein>
    <recommendedName>
        <fullName evidence="8">3-oxoacyl-[acyl-carrier-protein] synthase 1</fullName>
        <ecNumber evidence="4">2.3.1.41</ecNumber>
    </recommendedName>
    <alternativeName>
        <fullName evidence="9">3-oxoacyl-[acyl-carrier-protein] synthase I</fullName>
    </alternativeName>
    <alternativeName>
        <fullName evidence="10">Beta-ketoacyl-ACP synthase I</fullName>
    </alternativeName>
</protein>
<dbReference type="PANTHER" id="PTHR11712:SF306">
    <property type="entry name" value="3-OXOACYL-[ACYL-CARRIER-PROTEIN] SYNTHASE 1"/>
    <property type="match status" value="1"/>
</dbReference>
<evidence type="ECO:0000256" key="1">
    <source>
        <dbReference type="ARBA" id="ARBA00004496"/>
    </source>
</evidence>
<keyword evidence="5" id="KW-0963">Cytoplasm</keyword>
<evidence type="ECO:0000256" key="11">
    <source>
        <dbReference type="ARBA" id="ARBA00048121"/>
    </source>
</evidence>
<dbReference type="GO" id="GO:0004315">
    <property type="term" value="F:3-oxoacyl-[acyl-carrier-protein] synthase activity"/>
    <property type="evidence" value="ECO:0007669"/>
    <property type="project" value="UniProtKB-EC"/>
</dbReference>
<keyword evidence="16" id="KW-1185">Reference proteome</keyword>
<evidence type="ECO:0000256" key="12">
    <source>
        <dbReference type="ARBA" id="ARBA00048506"/>
    </source>
</evidence>
<accession>A0A553C8A2</accession>
<comment type="subunit">
    <text evidence="3">Homodimer.</text>
</comment>
<dbReference type="InterPro" id="IPR016039">
    <property type="entry name" value="Thiolase-like"/>
</dbReference>
<evidence type="ECO:0000256" key="3">
    <source>
        <dbReference type="ARBA" id="ARBA00011738"/>
    </source>
</evidence>
<evidence type="ECO:0000256" key="6">
    <source>
        <dbReference type="ARBA" id="ARBA00022679"/>
    </source>
</evidence>
<evidence type="ECO:0000259" key="14">
    <source>
        <dbReference type="PROSITE" id="PS52004"/>
    </source>
</evidence>
<dbReference type="Pfam" id="PF00109">
    <property type="entry name" value="ketoacyl-synt"/>
    <property type="match status" value="1"/>
</dbReference>
<feature type="domain" description="Ketosynthase family 3 (KS3)" evidence="14">
    <location>
        <begin position="2"/>
        <end position="421"/>
    </location>
</feature>
<evidence type="ECO:0000256" key="5">
    <source>
        <dbReference type="ARBA" id="ARBA00022490"/>
    </source>
</evidence>
<keyword evidence="7" id="KW-0012">Acyltransferase</keyword>
<evidence type="ECO:0000256" key="13">
    <source>
        <dbReference type="RuleBase" id="RU003694"/>
    </source>
</evidence>
<dbReference type="Proteomes" id="UP000318585">
    <property type="component" value="Unassembled WGS sequence"/>
</dbReference>
<proteinExistence type="inferred from homology"/>
<dbReference type="CDD" id="cd00834">
    <property type="entry name" value="KAS_I_II"/>
    <property type="match status" value="1"/>
</dbReference>
<evidence type="ECO:0000256" key="8">
    <source>
        <dbReference type="ARBA" id="ARBA00039450"/>
    </source>
</evidence>
<reference evidence="15 16" key="1">
    <citation type="submission" date="2019-07" db="EMBL/GenBank/DDBJ databases">
        <title>Novel species of Flavobacterium.</title>
        <authorList>
            <person name="Liu Q."/>
            <person name="Xin Y.-H."/>
        </authorList>
    </citation>
    <scope>NUCLEOTIDE SEQUENCE [LARGE SCALE GENOMIC DNA]</scope>
    <source>
        <strain evidence="15 16">LB3P56</strain>
    </source>
</reference>
<evidence type="ECO:0000256" key="2">
    <source>
        <dbReference type="ARBA" id="ARBA00008467"/>
    </source>
</evidence>
<dbReference type="GO" id="GO:0005829">
    <property type="term" value="C:cytosol"/>
    <property type="evidence" value="ECO:0007669"/>
    <property type="project" value="TreeGrafter"/>
</dbReference>
<comment type="caution">
    <text evidence="15">The sequence shown here is derived from an EMBL/GenBank/DDBJ whole genome shotgun (WGS) entry which is preliminary data.</text>
</comment>